<evidence type="ECO:0000256" key="3">
    <source>
        <dbReference type="ARBA" id="ARBA00023135"/>
    </source>
</evidence>
<dbReference type="Pfam" id="PF01922">
    <property type="entry name" value="SRP19"/>
    <property type="match status" value="1"/>
</dbReference>
<keyword evidence="4" id="KW-0687">Ribonucleoprotein</keyword>
<dbReference type="InParanoid" id="A0A136IXF5"/>
<dbReference type="Gene3D" id="3.30.56.30">
    <property type="entry name" value="Signal recognition particle, SRP19-like subunit"/>
    <property type="match status" value="1"/>
</dbReference>
<evidence type="ECO:0000256" key="1">
    <source>
        <dbReference type="ARBA" id="ARBA00004496"/>
    </source>
</evidence>
<evidence type="ECO:0000313" key="6">
    <source>
        <dbReference type="EMBL" id="KXJ89623.1"/>
    </source>
</evidence>
<organism evidence="6 7">
    <name type="scientific">Microdochium bolleyi</name>
    <dbReference type="NCBI Taxonomy" id="196109"/>
    <lineage>
        <taxon>Eukaryota</taxon>
        <taxon>Fungi</taxon>
        <taxon>Dikarya</taxon>
        <taxon>Ascomycota</taxon>
        <taxon>Pezizomycotina</taxon>
        <taxon>Sordariomycetes</taxon>
        <taxon>Xylariomycetidae</taxon>
        <taxon>Xylariales</taxon>
        <taxon>Microdochiaceae</taxon>
        <taxon>Microdochium</taxon>
    </lineage>
</organism>
<evidence type="ECO:0000313" key="7">
    <source>
        <dbReference type="Proteomes" id="UP000070501"/>
    </source>
</evidence>
<dbReference type="AlphaFoldDB" id="A0A136IXF5"/>
<dbReference type="GO" id="GO:0008312">
    <property type="term" value="F:7S RNA binding"/>
    <property type="evidence" value="ECO:0007669"/>
    <property type="project" value="InterPro"/>
</dbReference>
<reference evidence="7" key="1">
    <citation type="submission" date="2016-02" db="EMBL/GenBank/DDBJ databases">
        <title>Draft genome sequence of Microdochium bolleyi, a fungal endophyte of beachgrass.</title>
        <authorList>
            <consortium name="DOE Joint Genome Institute"/>
            <person name="David A.S."/>
            <person name="May G."/>
            <person name="Haridas S."/>
            <person name="Lim J."/>
            <person name="Wang M."/>
            <person name="Labutti K."/>
            <person name="Lipzen A."/>
            <person name="Barry K."/>
            <person name="Grigoriev I.V."/>
        </authorList>
    </citation>
    <scope>NUCLEOTIDE SEQUENCE [LARGE SCALE GENOMIC DNA]</scope>
    <source>
        <strain evidence="7">J235TASD1</strain>
    </source>
</reference>
<proteinExistence type="predicted"/>
<sequence length="309" mass="32720">MSHPRIEEVSESESEMSDPSEGDIDDFRDTDILRQIQPKAQPTSSQQSQQQQPSAASSRQPPLVNPASAGPQQPQIKPEDIRDYQCLYPCYFDANRSRAEGRRVPSSLAVQNPLAREIATACAQLRLQPVFEAHKLHPKDWANPGRVRLPLKDQDNPYAKQVKNKHHLYILVAKHLQANPTTEQSDALRRVRVPGLAMPKDDEAWPKPAVPRGWKMGSLLPAYSAAMTGGGVSEDAFKDMMKEMGGGAPGGAGGMPGLPPGMGSMADMMSMFGGGGGGGGPAGALGMGSGGGGAGSSASSGKKAKKAKK</sequence>
<gene>
    <name evidence="6" type="ORF">Micbo1qcDRAFT_164903</name>
</gene>
<evidence type="ECO:0000256" key="5">
    <source>
        <dbReference type="SAM" id="MobiDB-lite"/>
    </source>
</evidence>
<dbReference type="GO" id="GO:0006617">
    <property type="term" value="P:SRP-dependent cotranslational protein targeting to membrane, signal sequence recognition"/>
    <property type="evidence" value="ECO:0007669"/>
    <property type="project" value="TreeGrafter"/>
</dbReference>
<dbReference type="GO" id="GO:0005786">
    <property type="term" value="C:signal recognition particle, endoplasmic reticulum targeting"/>
    <property type="evidence" value="ECO:0007669"/>
    <property type="project" value="UniProtKB-KW"/>
</dbReference>
<dbReference type="FunCoup" id="A0A136IXF5">
    <property type="interactions" value="67"/>
</dbReference>
<feature type="region of interest" description="Disordered" evidence="5">
    <location>
        <begin position="1"/>
        <end position="77"/>
    </location>
</feature>
<feature type="compositionally biased region" description="Low complexity" evidence="5">
    <location>
        <begin position="37"/>
        <end position="62"/>
    </location>
</feature>
<comment type="subcellular location">
    <subcellularLocation>
        <location evidence="1">Cytoplasm</location>
    </subcellularLocation>
</comment>
<dbReference type="OrthoDB" id="2190947at2759"/>
<evidence type="ECO:0000256" key="4">
    <source>
        <dbReference type="ARBA" id="ARBA00023274"/>
    </source>
</evidence>
<dbReference type="InterPro" id="IPR036521">
    <property type="entry name" value="SRP19-like_sf"/>
</dbReference>
<dbReference type="SUPFAM" id="SSF69695">
    <property type="entry name" value="SRP19"/>
    <property type="match status" value="1"/>
</dbReference>
<accession>A0A136IXF5</accession>
<evidence type="ECO:0000256" key="2">
    <source>
        <dbReference type="ARBA" id="ARBA00022490"/>
    </source>
</evidence>
<protein>
    <submittedName>
        <fullName evidence="6">Signal recognition particle, SRP19 subunit</fullName>
    </submittedName>
</protein>
<dbReference type="InterPro" id="IPR002778">
    <property type="entry name" value="Signal_recog_particle_SRP19"/>
</dbReference>
<feature type="compositionally biased region" description="Gly residues" evidence="5">
    <location>
        <begin position="277"/>
        <end position="295"/>
    </location>
</feature>
<dbReference type="PANTHER" id="PTHR17453">
    <property type="entry name" value="SIGNAL RECOGNITION PARTICLE 19 KD PROTEIN"/>
    <property type="match status" value="1"/>
</dbReference>
<dbReference type="PANTHER" id="PTHR17453:SF0">
    <property type="entry name" value="SIGNAL RECOGNITION PARTICLE 19 KDA PROTEIN"/>
    <property type="match status" value="1"/>
</dbReference>
<keyword evidence="3" id="KW-0733">Signal recognition particle</keyword>
<dbReference type="FunFam" id="3.30.56.30:FF:000003">
    <property type="entry name" value="Signal recognition particle SEC65 subunit"/>
    <property type="match status" value="1"/>
</dbReference>
<dbReference type="EMBL" id="KQ964254">
    <property type="protein sequence ID" value="KXJ89623.1"/>
    <property type="molecule type" value="Genomic_DNA"/>
</dbReference>
<feature type="region of interest" description="Disordered" evidence="5">
    <location>
        <begin position="277"/>
        <end position="309"/>
    </location>
</feature>
<keyword evidence="7" id="KW-1185">Reference proteome</keyword>
<dbReference type="Proteomes" id="UP000070501">
    <property type="component" value="Unassembled WGS sequence"/>
</dbReference>
<name>A0A136IXF5_9PEZI</name>
<feature type="compositionally biased region" description="Acidic residues" evidence="5">
    <location>
        <begin position="9"/>
        <end position="24"/>
    </location>
</feature>
<dbReference type="STRING" id="196109.A0A136IXF5"/>
<keyword evidence="2" id="KW-0963">Cytoplasm</keyword>